<dbReference type="PaxDb" id="6945-B7PIE6"/>
<dbReference type="VEuPathDB" id="VectorBase:ISCI003944"/>
<keyword evidence="4" id="KW-1185">Reference proteome</keyword>
<gene>
    <name evidence="2" type="ORF">IscW_ISCW003944</name>
</gene>
<organism>
    <name type="scientific">Ixodes scapularis</name>
    <name type="common">Black-legged tick</name>
    <name type="synonym">Deer tick</name>
    <dbReference type="NCBI Taxonomy" id="6945"/>
    <lineage>
        <taxon>Eukaryota</taxon>
        <taxon>Metazoa</taxon>
        <taxon>Ecdysozoa</taxon>
        <taxon>Arthropoda</taxon>
        <taxon>Chelicerata</taxon>
        <taxon>Arachnida</taxon>
        <taxon>Acari</taxon>
        <taxon>Parasitiformes</taxon>
        <taxon>Ixodida</taxon>
        <taxon>Ixodoidea</taxon>
        <taxon>Ixodidae</taxon>
        <taxon>Ixodinae</taxon>
        <taxon>Ixodes</taxon>
    </lineage>
</organism>
<evidence type="ECO:0000313" key="2">
    <source>
        <dbReference type="EMBL" id="EEC06368.1"/>
    </source>
</evidence>
<dbReference type="EMBL" id="ABJB010191651">
    <property type="status" value="NOT_ANNOTATED_CDS"/>
    <property type="molecule type" value="Genomic_DNA"/>
</dbReference>
<proteinExistence type="predicted"/>
<dbReference type="VEuPathDB" id="VectorBase:ISCP_010003"/>
<dbReference type="Proteomes" id="UP000001555">
    <property type="component" value="Unassembled WGS sequence"/>
</dbReference>
<name>B7PIE6_IXOSC</name>
<evidence type="ECO:0000313" key="3">
    <source>
        <dbReference type="EnsemblMetazoa" id="ISCW003944-PA"/>
    </source>
</evidence>
<feature type="signal peptide" evidence="1">
    <location>
        <begin position="1"/>
        <end position="19"/>
    </location>
</feature>
<feature type="chain" id="PRO_5014568031" evidence="1">
    <location>
        <begin position="20"/>
        <end position="305"/>
    </location>
</feature>
<dbReference type="AlphaFoldDB" id="B7PIE6"/>
<dbReference type="EMBL" id="DS718408">
    <property type="protein sequence ID" value="EEC06368.1"/>
    <property type="molecule type" value="Genomic_DNA"/>
</dbReference>
<dbReference type="VEuPathDB" id="VectorBase:ISCW003944"/>
<protein>
    <submittedName>
        <fullName evidence="2 3">Uncharacterized protein</fullName>
    </submittedName>
</protein>
<evidence type="ECO:0000256" key="1">
    <source>
        <dbReference type="SAM" id="SignalP"/>
    </source>
</evidence>
<dbReference type="HOGENOM" id="CLU_913005_0_0_1"/>
<accession>B7PIE6</accession>
<evidence type="ECO:0000313" key="4">
    <source>
        <dbReference type="Proteomes" id="UP000001555"/>
    </source>
</evidence>
<reference evidence="3" key="2">
    <citation type="submission" date="2020-05" db="UniProtKB">
        <authorList>
            <consortium name="EnsemblMetazoa"/>
        </authorList>
    </citation>
    <scope>IDENTIFICATION</scope>
    <source>
        <strain evidence="3">wikel</strain>
    </source>
</reference>
<reference evidence="2 4" key="1">
    <citation type="submission" date="2008-03" db="EMBL/GenBank/DDBJ databases">
        <title>Annotation of Ixodes scapularis.</title>
        <authorList>
            <consortium name="Ixodes scapularis Genome Project Consortium"/>
            <person name="Caler E."/>
            <person name="Hannick L.I."/>
            <person name="Bidwell S."/>
            <person name="Joardar V."/>
            <person name="Thiagarajan M."/>
            <person name="Amedeo P."/>
            <person name="Galinsky K.J."/>
            <person name="Schobel S."/>
            <person name="Inman J."/>
            <person name="Hostetler J."/>
            <person name="Miller J."/>
            <person name="Hammond M."/>
            <person name="Megy K."/>
            <person name="Lawson D."/>
            <person name="Kodira C."/>
            <person name="Sutton G."/>
            <person name="Meyer J."/>
            <person name="Hill C.A."/>
            <person name="Birren B."/>
            <person name="Nene V."/>
            <person name="Collins F."/>
            <person name="Alarcon-Chaidez F."/>
            <person name="Wikel S."/>
            <person name="Strausberg R."/>
        </authorList>
    </citation>
    <scope>NUCLEOTIDE SEQUENCE [LARGE SCALE GENOMIC DNA]</scope>
    <source>
        <strain evidence="4">Wikel</strain>
        <strain evidence="2">Wikel colony</strain>
    </source>
</reference>
<sequence length="305" mass="32708">MFSVMVHMNLCLQAEGCFASDPDPPTTVSPFLERSFGVATVVVSLINVGLRLSQSLGLLWLFLTQAVPSLAAPLSPWLFNGMSLVTARGAEGLRTFASSPSLTDLPFALLGIGEDGCRRRFMCELAVEKLPPLNKYAEVFSRSIRDPSCSGDSASVLASGGAARRKRLSGESALGTLSAGAAGMQAVYSLLTGGSDSLMETEQNAPGSQQYEGTFSLSNQIGLKGVNELVSRISNYDRQRFLEEVRTVACDRMDACIQGRDLADDVGREAAVETVDRDMKYLDSALLGIRGLDCESQYRGCTDFS</sequence>
<dbReference type="InParanoid" id="B7PIE6"/>
<dbReference type="EnsemblMetazoa" id="ISCW003944-RA">
    <property type="protein sequence ID" value="ISCW003944-PA"/>
    <property type="gene ID" value="ISCW003944"/>
</dbReference>
<dbReference type="OrthoDB" id="6510511at2759"/>
<keyword evidence="1" id="KW-0732">Signal</keyword>